<dbReference type="Pfam" id="PF00440">
    <property type="entry name" value="TetR_N"/>
    <property type="match status" value="1"/>
</dbReference>
<dbReference type="GO" id="GO:0003700">
    <property type="term" value="F:DNA-binding transcription factor activity"/>
    <property type="evidence" value="ECO:0007669"/>
    <property type="project" value="TreeGrafter"/>
</dbReference>
<dbReference type="InterPro" id="IPR050109">
    <property type="entry name" value="HTH-type_TetR-like_transc_reg"/>
</dbReference>
<dbReference type="AlphaFoldDB" id="A0A1E5Q0E1"/>
<dbReference type="GO" id="GO:0000976">
    <property type="term" value="F:transcription cis-regulatory region binding"/>
    <property type="evidence" value="ECO:0007669"/>
    <property type="project" value="TreeGrafter"/>
</dbReference>
<organism evidence="6 7">
    <name type="scientific">Streptomyces subrutilus</name>
    <dbReference type="NCBI Taxonomy" id="36818"/>
    <lineage>
        <taxon>Bacteria</taxon>
        <taxon>Bacillati</taxon>
        <taxon>Actinomycetota</taxon>
        <taxon>Actinomycetes</taxon>
        <taxon>Kitasatosporales</taxon>
        <taxon>Streptomycetaceae</taxon>
        <taxon>Streptomyces</taxon>
    </lineage>
</organism>
<evidence type="ECO:0000256" key="4">
    <source>
        <dbReference type="PROSITE-ProRule" id="PRU00335"/>
    </source>
</evidence>
<dbReference type="Gene3D" id="1.10.357.10">
    <property type="entry name" value="Tetracycline Repressor, domain 2"/>
    <property type="match status" value="1"/>
</dbReference>
<keyword evidence="3" id="KW-0804">Transcription</keyword>
<evidence type="ECO:0000256" key="3">
    <source>
        <dbReference type="ARBA" id="ARBA00023163"/>
    </source>
</evidence>
<dbReference type="Proteomes" id="UP000095705">
    <property type="component" value="Unassembled WGS sequence"/>
</dbReference>
<evidence type="ECO:0000313" key="7">
    <source>
        <dbReference type="Proteomes" id="UP000095705"/>
    </source>
</evidence>
<reference evidence="6 7" key="1">
    <citation type="submission" date="2016-08" db="EMBL/GenBank/DDBJ databases">
        <title>The complete genome of Streptomyces subrutilus 10-1-1.</title>
        <authorList>
            <person name="Chen X."/>
        </authorList>
    </citation>
    <scope>NUCLEOTIDE SEQUENCE [LARGE SCALE GENOMIC DNA]</scope>
    <source>
        <strain evidence="6 7">10-1-1</strain>
    </source>
</reference>
<dbReference type="EMBL" id="MEHK01000001">
    <property type="protein sequence ID" value="OEJ35267.1"/>
    <property type="molecule type" value="Genomic_DNA"/>
</dbReference>
<dbReference type="Gene3D" id="1.10.10.60">
    <property type="entry name" value="Homeodomain-like"/>
    <property type="match status" value="1"/>
</dbReference>
<accession>A0A1E5Q0E1</accession>
<dbReference type="STRING" id="36818.BGK67_31740"/>
<evidence type="ECO:0000256" key="1">
    <source>
        <dbReference type="ARBA" id="ARBA00023015"/>
    </source>
</evidence>
<sequence length="202" mass="20947">MSPRGVAIPDLRERLFAAAERVVARDGAAALTSRAITAEADCGKGVLHTHFTGLDEFVAELLLDRFARSARQAEALEAKVGEGTVAGNLQEVVLDLLEALPAAVVGLAMTRPGAALHTREGFQSGAPAFDAIQHAFTAYLQAEQRGGRLAVGADTATIALALVGTVHHLLMTRVPGQGEDAEATTRRLLAILLGGAGQPPTA</sequence>
<dbReference type="InterPro" id="IPR009057">
    <property type="entry name" value="Homeodomain-like_sf"/>
</dbReference>
<dbReference type="PROSITE" id="PS50977">
    <property type="entry name" value="HTH_TETR_2"/>
    <property type="match status" value="1"/>
</dbReference>
<dbReference type="InterPro" id="IPR001647">
    <property type="entry name" value="HTH_TetR"/>
</dbReference>
<dbReference type="PANTHER" id="PTHR30055">
    <property type="entry name" value="HTH-TYPE TRANSCRIPTIONAL REGULATOR RUTR"/>
    <property type="match status" value="1"/>
</dbReference>
<feature type="DNA-binding region" description="H-T-H motif" evidence="4">
    <location>
        <begin position="32"/>
        <end position="51"/>
    </location>
</feature>
<dbReference type="PANTHER" id="PTHR30055:SF238">
    <property type="entry name" value="MYCOFACTOCIN BIOSYNTHESIS TRANSCRIPTIONAL REGULATOR MFTR-RELATED"/>
    <property type="match status" value="1"/>
</dbReference>
<dbReference type="RefSeq" id="WP_069923453.1">
    <property type="nucleotide sequence ID" value="NZ_MEHK01000001.1"/>
</dbReference>
<evidence type="ECO:0000259" key="5">
    <source>
        <dbReference type="PROSITE" id="PS50977"/>
    </source>
</evidence>
<comment type="caution">
    <text evidence="6">The sequence shown here is derived from an EMBL/GenBank/DDBJ whole genome shotgun (WGS) entry which is preliminary data.</text>
</comment>
<keyword evidence="7" id="KW-1185">Reference proteome</keyword>
<dbReference type="OrthoDB" id="5068503at2"/>
<protein>
    <submittedName>
        <fullName evidence="6">TetR family transcriptional regulator</fullName>
    </submittedName>
</protein>
<evidence type="ECO:0000256" key="2">
    <source>
        <dbReference type="ARBA" id="ARBA00023125"/>
    </source>
</evidence>
<dbReference type="InterPro" id="IPR036271">
    <property type="entry name" value="Tet_transcr_reg_TetR-rel_C_sf"/>
</dbReference>
<keyword evidence="1" id="KW-0805">Transcription regulation</keyword>
<evidence type="ECO:0000313" key="6">
    <source>
        <dbReference type="EMBL" id="OEJ35267.1"/>
    </source>
</evidence>
<gene>
    <name evidence="6" type="ORF">BGK67_31740</name>
</gene>
<name>A0A1E5Q0E1_9ACTN</name>
<keyword evidence="2 4" id="KW-0238">DNA-binding</keyword>
<dbReference type="SUPFAM" id="SSF46689">
    <property type="entry name" value="Homeodomain-like"/>
    <property type="match status" value="1"/>
</dbReference>
<proteinExistence type="predicted"/>
<feature type="domain" description="HTH tetR-type" evidence="5">
    <location>
        <begin position="9"/>
        <end position="69"/>
    </location>
</feature>
<dbReference type="SUPFAM" id="SSF48498">
    <property type="entry name" value="Tetracyclin repressor-like, C-terminal domain"/>
    <property type="match status" value="1"/>
</dbReference>